<feature type="compositionally biased region" description="Low complexity" evidence="2">
    <location>
        <begin position="278"/>
        <end position="288"/>
    </location>
</feature>
<keyword evidence="3" id="KW-0732">Signal</keyword>
<dbReference type="InterPro" id="IPR057666">
    <property type="entry name" value="DrpA_SLOG"/>
</dbReference>
<dbReference type="InterPro" id="IPR041614">
    <property type="entry name" value="DprA_WH"/>
</dbReference>
<dbReference type="PANTHER" id="PTHR43022:SF1">
    <property type="entry name" value="PROTEIN SMF"/>
    <property type="match status" value="1"/>
</dbReference>
<evidence type="ECO:0000313" key="7">
    <source>
        <dbReference type="Proteomes" id="UP000737171"/>
    </source>
</evidence>
<dbReference type="PANTHER" id="PTHR43022">
    <property type="entry name" value="PROTEIN SMF"/>
    <property type="match status" value="1"/>
</dbReference>
<keyword evidence="7" id="KW-1185">Reference proteome</keyword>
<evidence type="ECO:0000259" key="5">
    <source>
        <dbReference type="Pfam" id="PF17782"/>
    </source>
</evidence>
<reference evidence="6 7" key="1">
    <citation type="submission" date="2020-05" db="EMBL/GenBank/DDBJ databases">
        <title>Aquincola sp. isolate from soil.</title>
        <authorList>
            <person name="Han J."/>
            <person name="Kim D.-U."/>
        </authorList>
    </citation>
    <scope>NUCLEOTIDE SEQUENCE [LARGE SCALE GENOMIC DNA]</scope>
    <source>
        <strain evidence="6 7">S2</strain>
    </source>
</reference>
<proteinExistence type="inferred from homology"/>
<accession>A0ABX2ECK8</accession>
<feature type="region of interest" description="Disordered" evidence="2">
    <location>
        <begin position="273"/>
        <end position="298"/>
    </location>
</feature>
<comment type="caution">
    <text evidence="6">The sequence shown here is derived from an EMBL/GenBank/DDBJ whole genome shotgun (WGS) entry which is preliminary data.</text>
</comment>
<feature type="domain" description="DprA winged helix" evidence="5">
    <location>
        <begin position="280"/>
        <end position="339"/>
    </location>
</feature>
<dbReference type="EMBL" id="JABRWJ010000002">
    <property type="protein sequence ID" value="NRF66690.1"/>
    <property type="molecule type" value="Genomic_DNA"/>
</dbReference>
<dbReference type="Gene3D" id="1.10.10.10">
    <property type="entry name" value="Winged helix-like DNA-binding domain superfamily/Winged helix DNA-binding domain"/>
    <property type="match status" value="1"/>
</dbReference>
<feature type="chain" id="PRO_5047269130" evidence="3">
    <location>
        <begin position="24"/>
        <end position="347"/>
    </location>
</feature>
<evidence type="ECO:0000256" key="3">
    <source>
        <dbReference type="SAM" id="SignalP"/>
    </source>
</evidence>
<dbReference type="SUPFAM" id="SSF102405">
    <property type="entry name" value="MCP/YpsA-like"/>
    <property type="match status" value="1"/>
</dbReference>
<evidence type="ECO:0000256" key="1">
    <source>
        <dbReference type="ARBA" id="ARBA00006525"/>
    </source>
</evidence>
<evidence type="ECO:0000256" key="2">
    <source>
        <dbReference type="SAM" id="MobiDB-lite"/>
    </source>
</evidence>
<feature type="domain" description="Smf/DprA SLOG" evidence="4">
    <location>
        <begin position="61"/>
        <end position="269"/>
    </location>
</feature>
<dbReference type="InterPro" id="IPR003488">
    <property type="entry name" value="DprA"/>
</dbReference>
<gene>
    <name evidence="6" type="primary">dprA</name>
    <name evidence="6" type="ORF">HLB44_06820</name>
</gene>
<dbReference type="Proteomes" id="UP000737171">
    <property type="component" value="Unassembled WGS sequence"/>
</dbReference>
<dbReference type="Gene3D" id="3.40.50.450">
    <property type="match status" value="1"/>
</dbReference>
<dbReference type="Pfam" id="PF02481">
    <property type="entry name" value="DNA_processg_A"/>
    <property type="match status" value="1"/>
</dbReference>
<dbReference type="Pfam" id="PF17782">
    <property type="entry name" value="WHD_DprA"/>
    <property type="match status" value="1"/>
</dbReference>
<feature type="signal peptide" evidence="3">
    <location>
        <begin position="1"/>
        <end position="23"/>
    </location>
</feature>
<evidence type="ECO:0000259" key="4">
    <source>
        <dbReference type="Pfam" id="PF02481"/>
    </source>
</evidence>
<name>A0ABX2ECK8_9BURK</name>
<evidence type="ECO:0000313" key="6">
    <source>
        <dbReference type="EMBL" id="NRF66690.1"/>
    </source>
</evidence>
<sequence>MRRLLAALGSPQAVAAATPAALADVIGPARAQALNEPPDDHAKRLAATRAWLDAAPDRRRVLTLADADYPPLLLQAADPPLLLYLEGRHALLATSSVAIVGSRKPTPQGLDNARRLARQLGEHGWTVVSGLAKGIDGAAHLGALDAGAGTVAVVGTGLEQVYPLAHRALAARIAEDGLLVSEFPIGMPLQPDNFPQRNRIIAGLTRGTLVVEAALKSGSLITARLAAEAGREVFAIPGSIQSPQARGCHALLRDGAKLVESVDDVLEELGNEARPAAHDPAPAQPAADDTPDDQVLGALGHDPATLDALIARCGWPAPALNARLMELELEGRVMRLPGGLFQRRGAA</sequence>
<organism evidence="6 7">
    <name type="scientific">Pseudaquabacterium terrae</name>
    <dbReference type="NCBI Taxonomy" id="2732868"/>
    <lineage>
        <taxon>Bacteria</taxon>
        <taxon>Pseudomonadati</taxon>
        <taxon>Pseudomonadota</taxon>
        <taxon>Betaproteobacteria</taxon>
        <taxon>Burkholderiales</taxon>
        <taxon>Sphaerotilaceae</taxon>
        <taxon>Pseudaquabacterium</taxon>
    </lineage>
</organism>
<protein>
    <submittedName>
        <fullName evidence="6">DNA-protecting protein DprA</fullName>
    </submittedName>
</protein>
<comment type="similarity">
    <text evidence="1">Belongs to the DprA/Smf family.</text>
</comment>
<dbReference type="NCBIfam" id="TIGR00732">
    <property type="entry name" value="dprA"/>
    <property type="match status" value="1"/>
</dbReference>
<dbReference type="InterPro" id="IPR036388">
    <property type="entry name" value="WH-like_DNA-bd_sf"/>
</dbReference>